<dbReference type="PANTHER" id="PTHR36064">
    <property type="entry name" value="EMBRYO DEFECTIVE 2735"/>
    <property type="match status" value="1"/>
</dbReference>
<comment type="caution">
    <text evidence="2">The sequence shown here is derived from an EMBL/GenBank/DDBJ whole genome shotgun (WGS) entry which is preliminary data.</text>
</comment>
<feature type="compositionally biased region" description="Low complexity" evidence="1">
    <location>
        <begin position="132"/>
        <end position="144"/>
    </location>
</feature>
<protein>
    <submittedName>
        <fullName evidence="2">Uncharacterized protein</fullName>
    </submittedName>
</protein>
<dbReference type="EMBL" id="JALJOV010000082">
    <property type="protein sequence ID" value="KAK9867519.1"/>
    <property type="molecule type" value="Genomic_DNA"/>
</dbReference>
<name>A0AAW1TF20_9CHLO</name>
<keyword evidence="3" id="KW-1185">Reference proteome</keyword>
<organism evidence="2 3">
    <name type="scientific">Apatococcus fuscideae</name>
    <dbReference type="NCBI Taxonomy" id="2026836"/>
    <lineage>
        <taxon>Eukaryota</taxon>
        <taxon>Viridiplantae</taxon>
        <taxon>Chlorophyta</taxon>
        <taxon>core chlorophytes</taxon>
        <taxon>Trebouxiophyceae</taxon>
        <taxon>Chlorellales</taxon>
        <taxon>Chlorellaceae</taxon>
        <taxon>Apatococcus</taxon>
    </lineage>
</organism>
<evidence type="ECO:0000313" key="3">
    <source>
        <dbReference type="Proteomes" id="UP001485043"/>
    </source>
</evidence>
<feature type="region of interest" description="Disordered" evidence="1">
    <location>
        <begin position="126"/>
        <end position="155"/>
    </location>
</feature>
<gene>
    <name evidence="2" type="ORF">WJX84_005468</name>
</gene>
<reference evidence="2 3" key="1">
    <citation type="journal article" date="2024" name="Nat. Commun.">
        <title>Phylogenomics reveals the evolutionary origins of lichenization in chlorophyte algae.</title>
        <authorList>
            <person name="Puginier C."/>
            <person name="Libourel C."/>
            <person name="Otte J."/>
            <person name="Skaloud P."/>
            <person name="Haon M."/>
            <person name="Grisel S."/>
            <person name="Petersen M."/>
            <person name="Berrin J.G."/>
            <person name="Delaux P.M."/>
            <person name="Dal Grande F."/>
            <person name="Keller J."/>
        </authorList>
    </citation>
    <scope>NUCLEOTIDE SEQUENCE [LARGE SCALE GENOMIC DNA]</scope>
    <source>
        <strain evidence="2 3">SAG 2523</strain>
    </source>
</reference>
<dbReference type="AlphaFoldDB" id="A0AAW1TF20"/>
<proteinExistence type="predicted"/>
<evidence type="ECO:0000313" key="2">
    <source>
        <dbReference type="EMBL" id="KAK9867519.1"/>
    </source>
</evidence>
<accession>A0AAW1TF20</accession>
<dbReference type="Proteomes" id="UP001485043">
    <property type="component" value="Unassembled WGS sequence"/>
</dbReference>
<sequence length="155" mass="17563">MSALKAWRRVVRYLQQDLREILVPTSLPDPPGYTPARKLGWKERVEVVQEATQDYVDSWKALRSEPGDDSQVADKEPEAPIKDELAAVARGGAKSIQPYLQKMYQTRASAYRDAVQEFVKGYREGYAADAESQQQVSKQQQQQQPPDKSPGIDLR</sequence>
<evidence type="ECO:0000256" key="1">
    <source>
        <dbReference type="SAM" id="MobiDB-lite"/>
    </source>
</evidence>